<reference evidence="2" key="1">
    <citation type="submission" date="2020-02" db="EMBL/GenBank/DDBJ databases">
        <authorList>
            <person name="Meier V. D."/>
        </authorList>
    </citation>
    <scope>NUCLEOTIDE SEQUENCE</scope>
    <source>
        <strain evidence="2">AVDCRST_MAG73</strain>
    </source>
</reference>
<feature type="compositionally biased region" description="Basic residues" evidence="1">
    <location>
        <begin position="167"/>
        <end position="179"/>
    </location>
</feature>
<protein>
    <submittedName>
        <fullName evidence="2">Uncharacterized protein</fullName>
    </submittedName>
</protein>
<feature type="compositionally biased region" description="Basic and acidic residues" evidence="1">
    <location>
        <begin position="136"/>
        <end position="145"/>
    </location>
</feature>
<evidence type="ECO:0000256" key="1">
    <source>
        <dbReference type="SAM" id="MobiDB-lite"/>
    </source>
</evidence>
<feature type="region of interest" description="Disordered" evidence="1">
    <location>
        <begin position="1"/>
        <end position="63"/>
    </location>
</feature>
<sequence>MDDWPPSSQGGASGGGSTQFGTPNGRVVARRATCARRRRRPGGGDQAGRPAGVVGRRGRWCGPPRRLAAPAGLTLPLVELATALLLVALTTSWSASAAQASSPGLCATPCRPSTLATSAGTAAIVPPPAAAPAERAGPRGHRDGRSNSVDRPAAASPPSRGQDRRRPSPLRRRARRQRRMPSETPCWSTGEASDTPPVIVSMCAVAAPLTPTATRFGAGWPRSYPLRSG</sequence>
<gene>
    <name evidence="2" type="ORF">AVDCRST_MAG73-2510</name>
</gene>
<dbReference type="AlphaFoldDB" id="A0A6J4UFL9"/>
<feature type="compositionally biased region" description="Low complexity" evidence="1">
    <location>
        <begin position="47"/>
        <end position="63"/>
    </location>
</feature>
<dbReference type="EMBL" id="CADCWE010000165">
    <property type="protein sequence ID" value="CAA9546958.1"/>
    <property type="molecule type" value="Genomic_DNA"/>
</dbReference>
<organism evidence="2">
    <name type="scientific">uncultured Thermomicrobiales bacterium</name>
    <dbReference type="NCBI Taxonomy" id="1645740"/>
    <lineage>
        <taxon>Bacteria</taxon>
        <taxon>Pseudomonadati</taxon>
        <taxon>Thermomicrobiota</taxon>
        <taxon>Thermomicrobia</taxon>
        <taxon>Thermomicrobiales</taxon>
        <taxon>environmental samples</taxon>
    </lineage>
</organism>
<evidence type="ECO:0000313" key="2">
    <source>
        <dbReference type="EMBL" id="CAA9546958.1"/>
    </source>
</evidence>
<name>A0A6J4UFL9_9BACT</name>
<feature type="region of interest" description="Disordered" evidence="1">
    <location>
        <begin position="128"/>
        <end position="195"/>
    </location>
</feature>
<proteinExistence type="predicted"/>
<accession>A0A6J4UFL9</accession>
<feature type="compositionally biased region" description="Low complexity" evidence="1">
    <location>
        <begin position="19"/>
        <end position="32"/>
    </location>
</feature>